<sequence>MFNQEKIYMPVPQQLGRGDRMGRGPYEKSGIIEDTGLPPGKTVHERFDIMFPIDEVEMDGKFVNKPTTYDLDIEVKLWYLPFGTPNSDPFLWREFSKTVSISKGGK</sequence>
<name>A5GCN3_GEOUR</name>
<gene>
    <name evidence="1" type="ordered locus">Gura_0454</name>
</gene>
<keyword evidence="2" id="KW-1185">Reference proteome</keyword>
<organism evidence="1 2">
    <name type="scientific">Geotalea uraniireducens (strain Rf4)</name>
    <name type="common">Geobacter uraniireducens</name>
    <dbReference type="NCBI Taxonomy" id="351605"/>
    <lineage>
        <taxon>Bacteria</taxon>
        <taxon>Pseudomonadati</taxon>
        <taxon>Thermodesulfobacteriota</taxon>
        <taxon>Desulfuromonadia</taxon>
        <taxon>Geobacterales</taxon>
        <taxon>Geobacteraceae</taxon>
        <taxon>Geotalea</taxon>
    </lineage>
</organism>
<protein>
    <submittedName>
        <fullName evidence="1">Uncharacterized protein</fullName>
    </submittedName>
</protein>
<dbReference type="EMBL" id="CP000698">
    <property type="protein sequence ID" value="ABQ24670.1"/>
    <property type="molecule type" value="Genomic_DNA"/>
</dbReference>
<dbReference type="HOGENOM" id="CLU_2219368_0_0_7"/>
<proteinExistence type="predicted"/>
<evidence type="ECO:0000313" key="1">
    <source>
        <dbReference type="EMBL" id="ABQ24670.1"/>
    </source>
</evidence>
<dbReference type="AlphaFoldDB" id="A5GCN3"/>
<evidence type="ECO:0000313" key="2">
    <source>
        <dbReference type="Proteomes" id="UP000006695"/>
    </source>
</evidence>
<dbReference type="Proteomes" id="UP000006695">
    <property type="component" value="Chromosome"/>
</dbReference>
<dbReference type="STRING" id="351605.Gura_0454"/>
<accession>A5GCN3</accession>
<dbReference type="KEGG" id="gur:Gura_0454"/>
<reference evidence="1 2" key="1">
    <citation type="submission" date="2007-05" db="EMBL/GenBank/DDBJ databases">
        <title>Complete sequence of Geobacter uraniireducens Rf4.</title>
        <authorList>
            <consortium name="US DOE Joint Genome Institute"/>
            <person name="Copeland A."/>
            <person name="Lucas S."/>
            <person name="Lapidus A."/>
            <person name="Barry K."/>
            <person name="Detter J.C."/>
            <person name="Glavina del Rio T."/>
            <person name="Hammon N."/>
            <person name="Israni S."/>
            <person name="Dalin E."/>
            <person name="Tice H."/>
            <person name="Pitluck S."/>
            <person name="Chertkov O."/>
            <person name="Brettin T."/>
            <person name="Bruce D."/>
            <person name="Han C."/>
            <person name="Schmutz J."/>
            <person name="Larimer F."/>
            <person name="Land M."/>
            <person name="Hauser L."/>
            <person name="Kyrpides N."/>
            <person name="Mikhailova N."/>
            <person name="Shelobolina E."/>
            <person name="Aklujkar M."/>
            <person name="Lovley D."/>
            <person name="Richardson P."/>
        </authorList>
    </citation>
    <scope>NUCLEOTIDE SEQUENCE [LARGE SCALE GENOMIC DNA]</scope>
    <source>
        <strain evidence="1 2">Rf4</strain>
    </source>
</reference>